<dbReference type="PANTHER" id="PTHR11157">
    <property type="entry name" value="FATTY ACID ACYL TRANSFERASE-RELATED"/>
    <property type="match status" value="1"/>
</dbReference>
<keyword evidence="3 10" id="KW-0808">Transferase</keyword>
<dbReference type="EMBL" id="JH818049">
    <property type="protein sequence ID" value="EKC25060.1"/>
    <property type="molecule type" value="Genomic_DNA"/>
</dbReference>
<keyword evidence="7 10" id="KW-0443">Lipid metabolism</keyword>
<evidence type="ECO:0000256" key="7">
    <source>
        <dbReference type="ARBA" id="ARBA00023098"/>
    </source>
</evidence>
<evidence type="ECO:0000256" key="9">
    <source>
        <dbReference type="ARBA" id="ARBA00023160"/>
    </source>
</evidence>
<gene>
    <name evidence="11" type="ORF">CGI_10020976</name>
</gene>
<keyword evidence="6 10" id="KW-1133">Transmembrane helix</keyword>
<dbReference type="InterPro" id="IPR002076">
    <property type="entry name" value="ELO_fam"/>
</dbReference>
<organism evidence="11">
    <name type="scientific">Magallana gigas</name>
    <name type="common">Pacific oyster</name>
    <name type="synonym">Crassostrea gigas</name>
    <dbReference type="NCBI Taxonomy" id="29159"/>
    <lineage>
        <taxon>Eukaryota</taxon>
        <taxon>Metazoa</taxon>
        <taxon>Spiralia</taxon>
        <taxon>Lophotrochozoa</taxon>
        <taxon>Mollusca</taxon>
        <taxon>Bivalvia</taxon>
        <taxon>Autobranchia</taxon>
        <taxon>Pteriomorphia</taxon>
        <taxon>Ostreida</taxon>
        <taxon>Ostreoidea</taxon>
        <taxon>Ostreidae</taxon>
        <taxon>Magallana</taxon>
    </lineage>
</organism>
<dbReference type="GO" id="GO:0034625">
    <property type="term" value="P:fatty acid elongation, monounsaturated fatty acid"/>
    <property type="evidence" value="ECO:0007669"/>
    <property type="project" value="TreeGrafter"/>
</dbReference>
<feature type="transmembrane region" description="Helical" evidence="10">
    <location>
        <begin position="212"/>
        <end position="233"/>
    </location>
</feature>
<evidence type="ECO:0000313" key="11">
    <source>
        <dbReference type="EMBL" id="EKC25060.1"/>
    </source>
</evidence>
<dbReference type="GO" id="GO:0030148">
    <property type="term" value="P:sphingolipid biosynthetic process"/>
    <property type="evidence" value="ECO:0007669"/>
    <property type="project" value="TreeGrafter"/>
</dbReference>
<proteinExistence type="inferred from homology"/>
<evidence type="ECO:0000256" key="4">
    <source>
        <dbReference type="ARBA" id="ARBA00022692"/>
    </source>
</evidence>
<dbReference type="HOGENOM" id="CLU_1023961_0_0_1"/>
<comment type="similarity">
    <text evidence="10">Belongs to the ELO family.</text>
</comment>
<name>K1Q891_MAGGI</name>
<keyword evidence="2 10" id="KW-0444">Lipid biosynthesis</keyword>
<feature type="transmembrane region" description="Helical" evidence="10">
    <location>
        <begin position="82"/>
        <end position="105"/>
    </location>
</feature>
<evidence type="ECO:0000256" key="2">
    <source>
        <dbReference type="ARBA" id="ARBA00022516"/>
    </source>
</evidence>
<dbReference type="AlphaFoldDB" id="K1Q891"/>
<feature type="transmembrane region" description="Helical" evidence="10">
    <location>
        <begin position="6"/>
        <end position="25"/>
    </location>
</feature>
<protein>
    <recommendedName>
        <fullName evidence="10">Elongation of very long chain fatty acids protein</fullName>
        <ecNumber evidence="10">2.3.1.199</ecNumber>
    </recommendedName>
    <alternativeName>
        <fullName evidence="10">Very-long-chain 3-oxoacyl-CoA synthase</fullName>
    </alternativeName>
</protein>
<evidence type="ECO:0000256" key="3">
    <source>
        <dbReference type="ARBA" id="ARBA00022679"/>
    </source>
</evidence>
<keyword evidence="8 10" id="KW-0472">Membrane</keyword>
<sequence>MGSYTPTLAITALYVMLVYAGKWWMEKREAYKLKMAVFYYNIGLVILNFYIFYQTLVNTYRAGYSYICQPVVYSNDENEVNLYLHSLLSAFFGAMVNSFIHVIMYSYYGISALGPQYQKYLWWKRYLTMLQLTQFYIGMVYALSSLYHDCDFPKWMQYFGLFYGVTIIALFLNFYIQEYIKKHNEKYRKIQFVTGIIHAAQSLVFKCDFPEWMHWALVIYAFTILLLFLNFYFHAYVKSMKKKKHDDGSVTNGTSGRNGKHANGHVETKKSK</sequence>
<reference evidence="11" key="1">
    <citation type="journal article" date="2012" name="Nature">
        <title>The oyster genome reveals stress adaptation and complexity of shell formation.</title>
        <authorList>
            <person name="Zhang G."/>
            <person name="Fang X."/>
            <person name="Guo X."/>
            <person name="Li L."/>
            <person name="Luo R."/>
            <person name="Xu F."/>
            <person name="Yang P."/>
            <person name="Zhang L."/>
            <person name="Wang X."/>
            <person name="Qi H."/>
            <person name="Xiong Z."/>
            <person name="Que H."/>
            <person name="Xie Y."/>
            <person name="Holland P.W."/>
            <person name="Paps J."/>
            <person name="Zhu Y."/>
            <person name="Wu F."/>
            <person name="Chen Y."/>
            <person name="Wang J."/>
            <person name="Peng C."/>
            <person name="Meng J."/>
            <person name="Yang L."/>
            <person name="Liu J."/>
            <person name="Wen B."/>
            <person name="Zhang N."/>
            <person name="Huang Z."/>
            <person name="Zhu Q."/>
            <person name="Feng Y."/>
            <person name="Mount A."/>
            <person name="Hedgecock D."/>
            <person name="Xu Z."/>
            <person name="Liu Y."/>
            <person name="Domazet-Loso T."/>
            <person name="Du Y."/>
            <person name="Sun X."/>
            <person name="Zhang S."/>
            <person name="Liu B."/>
            <person name="Cheng P."/>
            <person name="Jiang X."/>
            <person name="Li J."/>
            <person name="Fan D."/>
            <person name="Wang W."/>
            <person name="Fu W."/>
            <person name="Wang T."/>
            <person name="Wang B."/>
            <person name="Zhang J."/>
            <person name="Peng Z."/>
            <person name="Li Y."/>
            <person name="Li N."/>
            <person name="Wang J."/>
            <person name="Chen M."/>
            <person name="He Y."/>
            <person name="Tan F."/>
            <person name="Song X."/>
            <person name="Zheng Q."/>
            <person name="Huang R."/>
            <person name="Yang H."/>
            <person name="Du X."/>
            <person name="Chen L."/>
            <person name="Yang M."/>
            <person name="Gaffney P.M."/>
            <person name="Wang S."/>
            <person name="Luo L."/>
            <person name="She Z."/>
            <person name="Ming Y."/>
            <person name="Huang W."/>
            <person name="Zhang S."/>
            <person name="Huang B."/>
            <person name="Zhang Y."/>
            <person name="Qu T."/>
            <person name="Ni P."/>
            <person name="Miao G."/>
            <person name="Wang J."/>
            <person name="Wang Q."/>
            <person name="Steinberg C.E."/>
            <person name="Wang H."/>
            <person name="Li N."/>
            <person name="Qian L."/>
            <person name="Zhang G."/>
            <person name="Li Y."/>
            <person name="Yang H."/>
            <person name="Liu X."/>
            <person name="Wang J."/>
            <person name="Yin Y."/>
            <person name="Wang J."/>
        </authorList>
    </citation>
    <scope>NUCLEOTIDE SEQUENCE [LARGE SCALE GENOMIC DNA]</scope>
    <source>
        <strain evidence="11">05x7-T-G4-1.051#20</strain>
    </source>
</reference>
<dbReference type="GO" id="GO:0009922">
    <property type="term" value="F:fatty acid elongase activity"/>
    <property type="evidence" value="ECO:0007669"/>
    <property type="project" value="UniProtKB-EC"/>
</dbReference>
<dbReference type="InParanoid" id="K1Q891"/>
<evidence type="ECO:0000256" key="8">
    <source>
        <dbReference type="ARBA" id="ARBA00023136"/>
    </source>
</evidence>
<dbReference type="GO" id="GO:0042761">
    <property type="term" value="P:very long-chain fatty acid biosynthetic process"/>
    <property type="evidence" value="ECO:0007669"/>
    <property type="project" value="TreeGrafter"/>
</dbReference>
<evidence type="ECO:0000256" key="10">
    <source>
        <dbReference type="RuleBase" id="RU361115"/>
    </source>
</evidence>
<comment type="catalytic activity">
    <reaction evidence="10">
        <text>a very-long-chain acyl-CoA + malonyl-CoA + H(+) = a very-long-chain 3-oxoacyl-CoA + CO2 + CoA</text>
        <dbReference type="Rhea" id="RHEA:32727"/>
        <dbReference type="ChEBI" id="CHEBI:15378"/>
        <dbReference type="ChEBI" id="CHEBI:16526"/>
        <dbReference type="ChEBI" id="CHEBI:57287"/>
        <dbReference type="ChEBI" id="CHEBI:57384"/>
        <dbReference type="ChEBI" id="CHEBI:90725"/>
        <dbReference type="ChEBI" id="CHEBI:90736"/>
        <dbReference type="EC" id="2.3.1.199"/>
    </reaction>
</comment>
<dbReference type="EC" id="2.3.1.199" evidence="10"/>
<evidence type="ECO:0000256" key="6">
    <source>
        <dbReference type="ARBA" id="ARBA00022989"/>
    </source>
</evidence>
<keyword evidence="5 10" id="KW-0276">Fatty acid metabolism</keyword>
<keyword evidence="4 10" id="KW-0812">Transmembrane</keyword>
<feature type="transmembrane region" description="Helical" evidence="10">
    <location>
        <begin position="126"/>
        <end position="143"/>
    </location>
</feature>
<feature type="transmembrane region" description="Helical" evidence="10">
    <location>
        <begin position="188"/>
        <end position="206"/>
    </location>
</feature>
<accession>K1Q891</accession>
<feature type="transmembrane region" description="Helical" evidence="10">
    <location>
        <begin position="37"/>
        <end position="56"/>
    </location>
</feature>
<evidence type="ECO:0000256" key="1">
    <source>
        <dbReference type="ARBA" id="ARBA00004141"/>
    </source>
</evidence>
<feature type="transmembrane region" description="Helical" evidence="10">
    <location>
        <begin position="155"/>
        <end position="176"/>
    </location>
</feature>
<dbReference type="Pfam" id="PF01151">
    <property type="entry name" value="ELO"/>
    <property type="match status" value="3"/>
</dbReference>
<evidence type="ECO:0000256" key="5">
    <source>
        <dbReference type="ARBA" id="ARBA00022832"/>
    </source>
</evidence>
<keyword evidence="9 10" id="KW-0275">Fatty acid biosynthesis</keyword>
<dbReference type="GO" id="GO:0034626">
    <property type="term" value="P:fatty acid elongation, polyunsaturated fatty acid"/>
    <property type="evidence" value="ECO:0007669"/>
    <property type="project" value="TreeGrafter"/>
</dbReference>
<dbReference type="GO" id="GO:0005789">
    <property type="term" value="C:endoplasmic reticulum membrane"/>
    <property type="evidence" value="ECO:0007669"/>
    <property type="project" value="TreeGrafter"/>
</dbReference>
<dbReference type="GO" id="GO:0019367">
    <property type="term" value="P:fatty acid elongation, saturated fatty acid"/>
    <property type="evidence" value="ECO:0007669"/>
    <property type="project" value="TreeGrafter"/>
</dbReference>
<comment type="subcellular location">
    <subcellularLocation>
        <location evidence="1">Membrane</location>
        <topology evidence="1">Multi-pass membrane protein</topology>
    </subcellularLocation>
</comment>
<dbReference type="PANTHER" id="PTHR11157:SF12">
    <property type="entry name" value="ELONGATION OF VERY LONG CHAIN FATTY ACIDS PROTEIN 4"/>
    <property type="match status" value="1"/>
</dbReference>